<proteinExistence type="predicted"/>
<dbReference type="EMBL" id="JAJSOF020000033">
    <property type="protein sequence ID" value="KAJ4429925.1"/>
    <property type="molecule type" value="Genomic_DNA"/>
</dbReference>
<feature type="region of interest" description="Disordered" evidence="1">
    <location>
        <begin position="134"/>
        <end position="157"/>
    </location>
</feature>
<evidence type="ECO:0000256" key="1">
    <source>
        <dbReference type="SAM" id="MobiDB-lite"/>
    </source>
</evidence>
<comment type="caution">
    <text evidence="2">The sequence shown here is derived from an EMBL/GenBank/DDBJ whole genome shotgun (WGS) entry which is preliminary data.</text>
</comment>
<protein>
    <submittedName>
        <fullName evidence="2">Uncharacterized protein</fullName>
    </submittedName>
</protein>
<evidence type="ECO:0000313" key="2">
    <source>
        <dbReference type="EMBL" id="KAJ4429925.1"/>
    </source>
</evidence>
<feature type="compositionally biased region" description="Basic residues" evidence="1">
    <location>
        <begin position="139"/>
        <end position="154"/>
    </location>
</feature>
<name>A0ABQ8S7F9_PERAM</name>
<accession>A0ABQ8S7F9</accession>
<evidence type="ECO:0000313" key="3">
    <source>
        <dbReference type="Proteomes" id="UP001148838"/>
    </source>
</evidence>
<dbReference type="Proteomes" id="UP001148838">
    <property type="component" value="Unassembled WGS sequence"/>
</dbReference>
<sequence>MPYRIVRPICGNRLGPTDNLNDIRESDADRQAILPGPYRDVDCETAERSEVLVLLRYRVGRHRTLTTWICGHSLSVIVLCTVGSPPVRGFGDEGLRYERNTDFACSELLSHKKGQSALTTVSNEITRIMSSFRETRSVGNKKKKKKKKKRKRRPCMLTETKLEEESLALQRSQTKQDKTEPYAIRFMTS</sequence>
<reference evidence="2 3" key="1">
    <citation type="journal article" date="2022" name="Allergy">
        <title>Genome assembly and annotation of Periplaneta americana reveal a comprehensive cockroach allergen profile.</title>
        <authorList>
            <person name="Wang L."/>
            <person name="Xiong Q."/>
            <person name="Saelim N."/>
            <person name="Wang L."/>
            <person name="Nong W."/>
            <person name="Wan A.T."/>
            <person name="Shi M."/>
            <person name="Liu X."/>
            <person name="Cao Q."/>
            <person name="Hui J.H.L."/>
            <person name="Sookrung N."/>
            <person name="Leung T.F."/>
            <person name="Tungtrongchitr A."/>
            <person name="Tsui S.K.W."/>
        </authorList>
    </citation>
    <scope>NUCLEOTIDE SEQUENCE [LARGE SCALE GENOMIC DNA]</scope>
    <source>
        <strain evidence="2">PWHHKU_190912</strain>
    </source>
</reference>
<keyword evidence="3" id="KW-1185">Reference proteome</keyword>
<organism evidence="2 3">
    <name type="scientific">Periplaneta americana</name>
    <name type="common">American cockroach</name>
    <name type="synonym">Blatta americana</name>
    <dbReference type="NCBI Taxonomy" id="6978"/>
    <lineage>
        <taxon>Eukaryota</taxon>
        <taxon>Metazoa</taxon>
        <taxon>Ecdysozoa</taxon>
        <taxon>Arthropoda</taxon>
        <taxon>Hexapoda</taxon>
        <taxon>Insecta</taxon>
        <taxon>Pterygota</taxon>
        <taxon>Neoptera</taxon>
        <taxon>Polyneoptera</taxon>
        <taxon>Dictyoptera</taxon>
        <taxon>Blattodea</taxon>
        <taxon>Blattoidea</taxon>
        <taxon>Blattidae</taxon>
        <taxon>Blattinae</taxon>
        <taxon>Periplaneta</taxon>
    </lineage>
</organism>
<gene>
    <name evidence="2" type="ORF">ANN_22129</name>
</gene>